<dbReference type="GO" id="GO:0005524">
    <property type="term" value="F:ATP binding"/>
    <property type="evidence" value="ECO:0007669"/>
    <property type="project" value="UniProtKB-UniRule"/>
</dbReference>
<keyword evidence="8" id="KW-1185">Reference proteome</keyword>
<gene>
    <name evidence="7" type="primary">pknA_1</name>
    <name evidence="7" type="ORF">Enr13x_03920</name>
</gene>
<dbReference type="EC" id="2.7.11.1" evidence="7"/>
<dbReference type="Gene3D" id="1.10.510.10">
    <property type="entry name" value="Transferase(Phosphotransferase) domain 1"/>
    <property type="match status" value="1"/>
</dbReference>
<keyword evidence="2 5" id="KW-0547">Nucleotide-binding</keyword>
<organism evidence="7 8">
    <name type="scientific">Stieleria neptunia</name>
    <dbReference type="NCBI Taxonomy" id="2527979"/>
    <lineage>
        <taxon>Bacteria</taxon>
        <taxon>Pseudomonadati</taxon>
        <taxon>Planctomycetota</taxon>
        <taxon>Planctomycetia</taxon>
        <taxon>Pirellulales</taxon>
        <taxon>Pirellulaceae</taxon>
        <taxon>Stieleria</taxon>
    </lineage>
</organism>
<dbReference type="InterPro" id="IPR008266">
    <property type="entry name" value="Tyr_kinase_AS"/>
</dbReference>
<evidence type="ECO:0000256" key="4">
    <source>
        <dbReference type="ARBA" id="ARBA00022840"/>
    </source>
</evidence>
<dbReference type="InterPro" id="IPR016032">
    <property type="entry name" value="Sig_transdc_resp-reg_C-effctor"/>
</dbReference>
<dbReference type="CDD" id="cd14014">
    <property type="entry name" value="STKc_PknB_like"/>
    <property type="match status" value="1"/>
</dbReference>
<dbReference type="InterPro" id="IPR017441">
    <property type="entry name" value="Protein_kinase_ATP_BS"/>
</dbReference>
<dbReference type="SUPFAM" id="SSF56112">
    <property type="entry name" value="Protein kinase-like (PK-like)"/>
    <property type="match status" value="1"/>
</dbReference>
<sequence length="486" mass="53628">MEPDSDDEKELEKSGSMADRPDRWLLRRWKNGDEKAAEVLFDRYAFRLVALVASRLNRRYRSQIDPDEVMQSAMGSFFDAARHSRIQVSHSVSLWRLLATFARRKLARSIERHSASKRGGDQTRIPLDQAAFLTEVVAADDSDADEFANDLKAELPADQFSVVEGLLAGQTQREIAESLGIDERTVRRRLSRVRQLLSPGLDESTDFPSGHPDNKGLVDSPSTSLPYVSYNQFVLGKLIGSGGFGKVYRASMQSDGSTVAVKFLRKAFWQNGEARESFVREINAASRINHAGVIRYLGYGESPHGGPYVLSEWIDGRPMQAIDRPSEQCFTKWLRQICAAIQAVHIAGMVHGDLTPANILVDDHDRITITDFGFSQASLGPSSPILGGTLGFAAPEQIDPAFGNISPKTDIYAIGGLIHWHLFGQPPNQREGIAETLIETINNERSQDDSRSQAGAILRTIMQRSLAPSPADRAATAGEIIQLLAD</sequence>
<dbReference type="Pfam" id="PF00069">
    <property type="entry name" value="Pkinase"/>
    <property type="match status" value="1"/>
</dbReference>
<dbReference type="GO" id="GO:0004674">
    <property type="term" value="F:protein serine/threonine kinase activity"/>
    <property type="evidence" value="ECO:0007669"/>
    <property type="project" value="UniProtKB-EC"/>
</dbReference>
<dbReference type="OrthoDB" id="280689at2"/>
<feature type="domain" description="Protein kinase" evidence="6">
    <location>
        <begin position="233"/>
        <end position="486"/>
    </location>
</feature>
<dbReference type="GO" id="GO:0003700">
    <property type="term" value="F:DNA-binding transcription factor activity"/>
    <property type="evidence" value="ECO:0007669"/>
    <property type="project" value="InterPro"/>
</dbReference>
<protein>
    <submittedName>
        <fullName evidence="7">Serine/threonine-protein kinase PknA</fullName>
        <ecNumber evidence="7">2.7.11.1</ecNumber>
    </submittedName>
</protein>
<dbReference type="KEGG" id="snep:Enr13x_03920"/>
<proteinExistence type="predicted"/>
<evidence type="ECO:0000313" key="7">
    <source>
        <dbReference type="EMBL" id="QDV40586.1"/>
    </source>
</evidence>
<accession>A0A518HIA2</accession>
<evidence type="ECO:0000313" key="8">
    <source>
        <dbReference type="Proteomes" id="UP000319004"/>
    </source>
</evidence>
<dbReference type="Gene3D" id="1.10.1740.10">
    <property type="match status" value="1"/>
</dbReference>
<dbReference type="PROSITE" id="PS50011">
    <property type="entry name" value="PROTEIN_KINASE_DOM"/>
    <property type="match status" value="1"/>
</dbReference>
<dbReference type="PROSITE" id="PS00107">
    <property type="entry name" value="PROTEIN_KINASE_ATP"/>
    <property type="match status" value="1"/>
</dbReference>
<dbReference type="Proteomes" id="UP000319004">
    <property type="component" value="Chromosome"/>
</dbReference>
<dbReference type="SUPFAM" id="SSF46894">
    <property type="entry name" value="C-terminal effector domain of the bipartite response regulators"/>
    <property type="match status" value="1"/>
</dbReference>
<keyword evidence="1 7" id="KW-0808">Transferase</keyword>
<name>A0A518HIA2_9BACT</name>
<dbReference type="GO" id="GO:0003677">
    <property type="term" value="F:DNA binding"/>
    <property type="evidence" value="ECO:0007669"/>
    <property type="project" value="InterPro"/>
</dbReference>
<feature type="binding site" evidence="5">
    <location>
        <position position="262"/>
    </location>
    <ligand>
        <name>ATP</name>
        <dbReference type="ChEBI" id="CHEBI:30616"/>
    </ligand>
</feature>
<dbReference type="PANTHER" id="PTHR43289:SF6">
    <property type="entry name" value="SERINE_THREONINE-PROTEIN KINASE NEKL-3"/>
    <property type="match status" value="1"/>
</dbReference>
<dbReference type="InterPro" id="IPR036388">
    <property type="entry name" value="WH-like_DNA-bd_sf"/>
</dbReference>
<dbReference type="InterPro" id="IPR011009">
    <property type="entry name" value="Kinase-like_dom_sf"/>
</dbReference>
<keyword evidence="4 5" id="KW-0067">ATP-binding</keyword>
<dbReference type="InterPro" id="IPR013325">
    <property type="entry name" value="RNA_pol_sigma_r2"/>
</dbReference>
<dbReference type="AlphaFoldDB" id="A0A518HIA2"/>
<dbReference type="InterPro" id="IPR053812">
    <property type="entry name" value="HTH_Sigma70_ECF-like"/>
</dbReference>
<evidence type="ECO:0000259" key="6">
    <source>
        <dbReference type="PROSITE" id="PS50011"/>
    </source>
</evidence>
<dbReference type="PANTHER" id="PTHR43289">
    <property type="entry name" value="MITOGEN-ACTIVATED PROTEIN KINASE KINASE KINASE 20-RELATED"/>
    <property type="match status" value="1"/>
</dbReference>
<dbReference type="PROSITE" id="PS00109">
    <property type="entry name" value="PROTEIN_KINASE_TYR"/>
    <property type="match status" value="1"/>
</dbReference>
<dbReference type="GO" id="GO:0006352">
    <property type="term" value="P:DNA-templated transcription initiation"/>
    <property type="evidence" value="ECO:0007669"/>
    <property type="project" value="InterPro"/>
</dbReference>
<keyword evidence="3 7" id="KW-0418">Kinase</keyword>
<dbReference type="SUPFAM" id="SSF88946">
    <property type="entry name" value="Sigma2 domain of RNA polymerase sigma factors"/>
    <property type="match status" value="1"/>
</dbReference>
<dbReference type="Pfam" id="PF07638">
    <property type="entry name" value="Sigma70_ECF"/>
    <property type="match status" value="1"/>
</dbReference>
<evidence type="ECO:0000256" key="1">
    <source>
        <dbReference type="ARBA" id="ARBA00022679"/>
    </source>
</evidence>
<dbReference type="EMBL" id="CP037423">
    <property type="protein sequence ID" value="QDV40586.1"/>
    <property type="molecule type" value="Genomic_DNA"/>
</dbReference>
<evidence type="ECO:0000256" key="3">
    <source>
        <dbReference type="ARBA" id="ARBA00022777"/>
    </source>
</evidence>
<dbReference type="RefSeq" id="WP_145384442.1">
    <property type="nucleotide sequence ID" value="NZ_CP037423.1"/>
</dbReference>
<dbReference type="InterPro" id="IPR000719">
    <property type="entry name" value="Prot_kinase_dom"/>
</dbReference>
<reference evidence="7 8" key="1">
    <citation type="submission" date="2019-03" db="EMBL/GenBank/DDBJ databases">
        <title>Deep-cultivation of Planctomycetes and their phenomic and genomic characterization uncovers novel biology.</title>
        <authorList>
            <person name="Wiegand S."/>
            <person name="Jogler M."/>
            <person name="Boedeker C."/>
            <person name="Pinto D."/>
            <person name="Vollmers J."/>
            <person name="Rivas-Marin E."/>
            <person name="Kohn T."/>
            <person name="Peeters S.H."/>
            <person name="Heuer A."/>
            <person name="Rast P."/>
            <person name="Oberbeckmann S."/>
            <person name="Bunk B."/>
            <person name="Jeske O."/>
            <person name="Meyerdierks A."/>
            <person name="Storesund J.E."/>
            <person name="Kallscheuer N."/>
            <person name="Luecker S."/>
            <person name="Lage O.M."/>
            <person name="Pohl T."/>
            <person name="Merkel B.J."/>
            <person name="Hornburger P."/>
            <person name="Mueller R.-W."/>
            <person name="Bruemmer F."/>
            <person name="Labrenz M."/>
            <person name="Spormann A.M."/>
            <person name="Op den Camp H."/>
            <person name="Overmann J."/>
            <person name="Amann R."/>
            <person name="Jetten M.S.M."/>
            <person name="Mascher T."/>
            <person name="Medema M.H."/>
            <person name="Devos D.P."/>
            <person name="Kaster A.-K."/>
            <person name="Ovreas L."/>
            <person name="Rohde M."/>
            <person name="Galperin M.Y."/>
            <person name="Jogler C."/>
        </authorList>
    </citation>
    <scope>NUCLEOTIDE SEQUENCE [LARGE SCALE GENOMIC DNA]</scope>
    <source>
        <strain evidence="7 8">Enr13</strain>
    </source>
</reference>
<evidence type="ECO:0000256" key="2">
    <source>
        <dbReference type="ARBA" id="ARBA00022741"/>
    </source>
</evidence>
<dbReference type="Gene3D" id="1.10.10.10">
    <property type="entry name" value="Winged helix-like DNA-binding domain superfamily/Winged helix DNA-binding domain"/>
    <property type="match status" value="1"/>
</dbReference>
<evidence type="ECO:0000256" key="5">
    <source>
        <dbReference type="PROSITE-ProRule" id="PRU10141"/>
    </source>
</evidence>